<dbReference type="Proteomes" id="UP000239494">
    <property type="component" value="Unassembled WGS sequence"/>
</dbReference>
<dbReference type="SMART" id="SM01006">
    <property type="entry name" value="AlcB"/>
    <property type="match status" value="1"/>
</dbReference>
<dbReference type="GO" id="GO:0016410">
    <property type="term" value="F:N-acyltransferase activity"/>
    <property type="evidence" value="ECO:0007669"/>
    <property type="project" value="TreeGrafter"/>
</dbReference>
<dbReference type="SUPFAM" id="SSF55729">
    <property type="entry name" value="Acyl-CoA N-acyltransferases (Nat)"/>
    <property type="match status" value="1"/>
</dbReference>
<dbReference type="InterPro" id="IPR019432">
    <property type="entry name" value="Acyltransferase_MbtK/IucB-like"/>
</dbReference>
<dbReference type="Pfam" id="PF13523">
    <property type="entry name" value="Acetyltransf_8"/>
    <property type="match status" value="1"/>
</dbReference>
<evidence type="ECO:0000256" key="1">
    <source>
        <dbReference type="ARBA" id="ARBA00003818"/>
    </source>
</evidence>
<dbReference type="UniPathway" id="UPA00011"/>
<evidence type="ECO:0000256" key="3">
    <source>
        <dbReference type="ARBA" id="ARBA00020586"/>
    </source>
</evidence>
<evidence type="ECO:0000256" key="5">
    <source>
        <dbReference type="SAM" id="MobiDB-lite"/>
    </source>
</evidence>
<name>A0A2T0S5E2_9PSEU</name>
<dbReference type="InterPro" id="IPR016181">
    <property type="entry name" value="Acyl_CoA_acyltransferase"/>
</dbReference>
<evidence type="ECO:0000313" key="8">
    <source>
        <dbReference type="Proteomes" id="UP000239494"/>
    </source>
</evidence>
<gene>
    <name evidence="7" type="ORF">CLV43_12713</name>
</gene>
<sequence length="206" mass="22759">MRPVTNLDDYRAVSRPGANRPLEHGDLLGVPAPPLPELTGGWSARRVDPDTFDLQLVHGWMQSPHVAAFWQQAWSRELWDAELRRQLAGVHSLPCLVGRDSTPMLYLEIYRAARDQVARCYRALPHDLGVHVAVGDLALTDRGLVRAVLPVLTAALFAADPECTRVLLEPDVRNKRAIASFQAGGFEPVGEILLPGKVALLMIHSR</sequence>
<dbReference type="PANTHER" id="PTHR31438:SF1">
    <property type="entry name" value="LYSINE N-ACYLTRANSFERASE C17G9.06C-RELATED"/>
    <property type="match status" value="1"/>
</dbReference>
<organism evidence="7 8">
    <name type="scientific">Umezawaea tangerina</name>
    <dbReference type="NCBI Taxonomy" id="84725"/>
    <lineage>
        <taxon>Bacteria</taxon>
        <taxon>Bacillati</taxon>
        <taxon>Actinomycetota</taxon>
        <taxon>Actinomycetes</taxon>
        <taxon>Pseudonocardiales</taxon>
        <taxon>Pseudonocardiaceae</taxon>
        <taxon>Umezawaea</taxon>
    </lineage>
</organism>
<dbReference type="PANTHER" id="PTHR31438">
    <property type="entry name" value="LYSINE N-ACYLTRANSFERASE C17G9.06C-RELATED"/>
    <property type="match status" value="1"/>
</dbReference>
<keyword evidence="8" id="KW-1185">Reference proteome</keyword>
<reference evidence="7 8" key="1">
    <citation type="submission" date="2018-03" db="EMBL/GenBank/DDBJ databases">
        <title>Genomic Encyclopedia of Archaeal and Bacterial Type Strains, Phase II (KMG-II): from individual species to whole genera.</title>
        <authorList>
            <person name="Goeker M."/>
        </authorList>
    </citation>
    <scope>NUCLEOTIDE SEQUENCE [LARGE SCALE GENOMIC DNA]</scope>
    <source>
        <strain evidence="7 8">DSM 44720</strain>
    </source>
</reference>
<dbReference type="AlphaFoldDB" id="A0A2T0S5E2"/>
<accession>A0A2T0S5E2</accession>
<feature type="region of interest" description="Disordered" evidence="5">
    <location>
        <begin position="1"/>
        <end position="32"/>
    </location>
</feature>
<proteinExistence type="predicted"/>
<dbReference type="Gene3D" id="3.40.630.30">
    <property type="match status" value="1"/>
</dbReference>
<feature type="domain" description="Acyltransferase MbtK/IucB-like conserved" evidence="6">
    <location>
        <begin position="45"/>
        <end position="93"/>
    </location>
</feature>
<evidence type="ECO:0000313" key="7">
    <source>
        <dbReference type="EMBL" id="PRY28657.1"/>
    </source>
</evidence>
<dbReference type="EMBL" id="PVTF01000027">
    <property type="protein sequence ID" value="PRY28657.1"/>
    <property type="molecule type" value="Genomic_DNA"/>
</dbReference>
<evidence type="ECO:0000256" key="4">
    <source>
        <dbReference type="ARBA" id="ARBA00031122"/>
    </source>
</evidence>
<evidence type="ECO:0000256" key="2">
    <source>
        <dbReference type="ARBA" id="ARBA00005102"/>
    </source>
</evidence>
<protein>
    <recommendedName>
        <fullName evidence="3">Lysine N-acyltransferase MbtK</fullName>
    </recommendedName>
    <alternativeName>
        <fullName evidence="4">Mycobactin synthase protein K</fullName>
    </alternativeName>
</protein>
<dbReference type="GO" id="GO:0019290">
    <property type="term" value="P:siderophore biosynthetic process"/>
    <property type="evidence" value="ECO:0007669"/>
    <property type="project" value="InterPro"/>
</dbReference>
<evidence type="ECO:0000259" key="6">
    <source>
        <dbReference type="SMART" id="SM01006"/>
    </source>
</evidence>
<comment type="pathway">
    <text evidence="2">Siderophore biosynthesis; mycobactin biosynthesis.</text>
</comment>
<comment type="caution">
    <text evidence="7">The sequence shown here is derived from an EMBL/GenBank/DDBJ whole genome shotgun (WGS) entry which is preliminary data.</text>
</comment>
<comment type="function">
    <text evidence="1">Acyltransferase required for the direct transfer of medium- to long-chain fatty acyl moieties from a carrier protein (MbtL) on to the epsilon-amino group of lysine residue in the mycobactin core.</text>
</comment>
<keyword evidence="7" id="KW-0808">Transferase</keyword>